<name>A0A2X2X3S7_CITKO</name>
<keyword evidence="1" id="KW-0547">Nucleotide-binding</keyword>
<dbReference type="Proteomes" id="UP000251584">
    <property type="component" value="Unassembled WGS sequence"/>
</dbReference>
<dbReference type="AlphaFoldDB" id="A0A2X2X3S7"/>
<protein>
    <submittedName>
        <fullName evidence="1">Glutathione transporter ATP-binding protein</fullName>
    </submittedName>
</protein>
<sequence length="62" mass="7066">MPHSHELDASDVLAVKNLNIAFEPGAATRQRGAQCVVFGFSEAKRWRLSVNRDRGNPLRRYR</sequence>
<keyword evidence="1" id="KW-0067">ATP-binding</keyword>
<evidence type="ECO:0000313" key="1">
    <source>
        <dbReference type="EMBL" id="SQB20770.1"/>
    </source>
</evidence>
<reference evidence="1 2" key="1">
    <citation type="submission" date="2018-06" db="EMBL/GenBank/DDBJ databases">
        <authorList>
            <consortium name="Pathogen Informatics"/>
            <person name="Doyle S."/>
        </authorList>
    </citation>
    <scope>NUCLEOTIDE SEQUENCE [LARGE SCALE GENOMIC DNA]</scope>
    <source>
        <strain evidence="1 2">NCTC10786</strain>
    </source>
</reference>
<proteinExistence type="predicted"/>
<organism evidence="1 2">
    <name type="scientific">Citrobacter koseri</name>
    <name type="common">Citrobacter diversus</name>
    <dbReference type="NCBI Taxonomy" id="545"/>
    <lineage>
        <taxon>Bacteria</taxon>
        <taxon>Pseudomonadati</taxon>
        <taxon>Pseudomonadota</taxon>
        <taxon>Gammaproteobacteria</taxon>
        <taxon>Enterobacterales</taxon>
        <taxon>Enterobacteriaceae</taxon>
        <taxon>Citrobacter</taxon>
    </lineage>
</organism>
<dbReference type="GO" id="GO:0005524">
    <property type="term" value="F:ATP binding"/>
    <property type="evidence" value="ECO:0007669"/>
    <property type="project" value="UniProtKB-KW"/>
</dbReference>
<gene>
    <name evidence="1" type="ORF">NCTC10786_00251</name>
</gene>
<dbReference type="EMBL" id="UAVY01000001">
    <property type="protein sequence ID" value="SQB20770.1"/>
    <property type="molecule type" value="Genomic_DNA"/>
</dbReference>
<evidence type="ECO:0000313" key="2">
    <source>
        <dbReference type="Proteomes" id="UP000251584"/>
    </source>
</evidence>
<accession>A0A2X2X3S7</accession>